<keyword evidence="1" id="KW-0175">Coiled coil</keyword>
<proteinExistence type="predicted"/>
<feature type="region of interest" description="Disordered" evidence="2">
    <location>
        <begin position="732"/>
        <end position="824"/>
    </location>
</feature>
<dbReference type="EMBL" id="JBAKIA010000007">
    <property type="protein sequence ID" value="MEJ8474887.1"/>
    <property type="molecule type" value="Genomic_DNA"/>
</dbReference>
<feature type="compositionally biased region" description="Basic and acidic residues" evidence="2">
    <location>
        <begin position="798"/>
        <end position="813"/>
    </location>
</feature>
<dbReference type="Pfam" id="PF13779">
    <property type="entry name" value="DUF4175"/>
    <property type="match status" value="1"/>
</dbReference>
<feature type="coiled-coil region" evidence="1">
    <location>
        <begin position="526"/>
        <end position="577"/>
    </location>
</feature>
<sequence length="862" mass="95977">MDRRDTTHSKTQDIPGTETPEERQVFLKQANDRLATLVKRSRAALFLERFWRAVFPGLVVLAIFIGFSLIGGWLVLPAWVRLIGLCIFAIAAVWSFRDLLLLKWPSREDALSRIERSSKQSHRPLTAVEDSLATGRADPATQALWRLHKRRMAEALKAMRAGAPDPRAYKLDPYAVRVAALMLLVVGMVSSGEDRWSRLGSAFRAPVDVAAIASRLDAWVTPPLYTDKPPLYLTGESAALRDQTAPIKVPEGTVFVVRSQGAEDFRMEVSGDIEANEEDAPNEELVASNKLPVERGALLAGSGRIELYSGETLITGWAFDVLPDEAPEIRLTNDPEEQLSGALKFSYLVKDDYGVVSAEAFIQPVSKSENVLGASRPLVEAPQFPLSLPSRSGTAKTGETIRDITSHPWAGSDVELTMVARDQAGQEGVSPPHVFTLPQRPFRKPLARAVVEQRRNLALDANNHARVLMAFDALLLAPASFGMPTKDYLGLRFAYKSLVHAQSDDELRELLPLLWDLALTIEDGDLSLAERALRDAQEALRKALEEGASDEEIAKLTENLREAMNEYMQALADQMRRNPQQMQPFNSQQQQSLSQQDLSEMLDRIEELARTGSRDAARELLAQMQQMMENMQAGRPQMSPDSMTSEMMEMLNELGEMIQKQQQLMDETHQLNRQQQQNRQRQQQGQSGQRGQQPGQQPMTAEQLAEALKQLQEGQGDLAQQLQQLMDQMAQNGQGEGNELGEAGEAMGQAQESLGEGQGEQAVGQQGNALDALRRGAEGMAEQMMGQGEGPGMAQGRSPRDEDPLGRPRRTEGPDFGNQVKVPDEIDVQRARRILEELRRRFSDPSRPKLELDYLERLLKRY</sequence>
<evidence type="ECO:0000313" key="4">
    <source>
        <dbReference type="EMBL" id="MEJ8474887.1"/>
    </source>
</evidence>
<evidence type="ECO:0000313" key="5">
    <source>
        <dbReference type="Proteomes" id="UP001385499"/>
    </source>
</evidence>
<dbReference type="RefSeq" id="WP_340274672.1">
    <property type="nucleotide sequence ID" value="NZ_JBAKIA010000007.1"/>
</dbReference>
<feature type="compositionally biased region" description="Basic and acidic residues" evidence="2">
    <location>
        <begin position="1"/>
        <end position="11"/>
    </location>
</feature>
<dbReference type="NCBIfam" id="TIGR02302">
    <property type="entry name" value="aProt_lowcomp"/>
    <property type="match status" value="1"/>
</dbReference>
<organism evidence="4 5">
    <name type="scientific">Roseibium algae</name>
    <dbReference type="NCBI Taxonomy" id="3123038"/>
    <lineage>
        <taxon>Bacteria</taxon>
        <taxon>Pseudomonadati</taxon>
        <taxon>Pseudomonadota</taxon>
        <taxon>Alphaproteobacteria</taxon>
        <taxon>Hyphomicrobiales</taxon>
        <taxon>Stappiaceae</taxon>
        <taxon>Roseibium</taxon>
    </lineage>
</organism>
<keyword evidence="3" id="KW-1133">Transmembrane helix</keyword>
<feature type="region of interest" description="Disordered" evidence="2">
    <location>
        <begin position="1"/>
        <end position="20"/>
    </location>
</feature>
<feature type="transmembrane region" description="Helical" evidence="3">
    <location>
        <begin position="50"/>
        <end position="72"/>
    </location>
</feature>
<feature type="region of interest" description="Disordered" evidence="2">
    <location>
        <begin position="668"/>
        <end position="701"/>
    </location>
</feature>
<keyword evidence="3" id="KW-0472">Membrane</keyword>
<reference evidence="4 5" key="1">
    <citation type="submission" date="2024-02" db="EMBL/GenBank/DDBJ databases">
        <title>Roseibium algae sp. nov., isolated from marine alga (Grateloupia sp.), showing potential in myo-inositol conversion.</title>
        <authorList>
            <person name="Wang Y."/>
        </authorList>
    </citation>
    <scope>NUCLEOTIDE SEQUENCE [LARGE SCALE GENOMIC DNA]</scope>
    <source>
        <strain evidence="4 5">H3510</strain>
    </source>
</reference>
<evidence type="ECO:0000256" key="3">
    <source>
        <dbReference type="SAM" id="Phobius"/>
    </source>
</evidence>
<evidence type="ECO:0000256" key="1">
    <source>
        <dbReference type="SAM" id="Coils"/>
    </source>
</evidence>
<gene>
    <name evidence="4" type="ORF">V6575_12390</name>
</gene>
<keyword evidence="3" id="KW-0812">Transmembrane</keyword>
<evidence type="ECO:0000256" key="2">
    <source>
        <dbReference type="SAM" id="MobiDB-lite"/>
    </source>
</evidence>
<accession>A0ABU8TL72</accession>
<protein>
    <submittedName>
        <fullName evidence="4">TIGR02302 family protein</fullName>
    </submittedName>
</protein>
<comment type="caution">
    <text evidence="4">The sequence shown here is derived from an EMBL/GenBank/DDBJ whole genome shotgun (WGS) entry which is preliminary data.</text>
</comment>
<dbReference type="Proteomes" id="UP001385499">
    <property type="component" value="Unassembled WGS sequence"/>
</dbReference>
<feature type="compositionally biased region" description="Low complexity" evidence="2">
    <location>
        <begin position="673"/>
        <end position="697"/>
    </location>
</feature>
<dbReference type="InterPro" id="IPR012683">
    <property type="entry name" value="CHP02302_TM"/>
</dbReference>
<keyword evidence="5" id="KW-1185">Reference proteome</keyword>
<name>A0ABU8TL72_9HYPH</name>